<evidence type="ECO:0000259" key="1">
    <source>
        <dbReference type="Pfam" id="PF01261"/>
    </source>
</evidence>
<dbReference type="Proteomes" id="UP000603865">
    <property type="component" value="Unassembled WGS sequence"/>
</dbReference>
<accession>A0A918C656</accession>
<gene>
    <name evidence="2" type="ORF">GCM10008957_19790</name>
</gene>
<keyword evidence="3" id="KW-1185">Reference proteome</keyword>
<dbReference type="InterPro" id="IPR036237">
    <property type="entry name" value="Xyl_isomerase-like_sf"/>
</dbReference>
<dbReference type="SUPFAM" id="SSF51658">
    <property type="entry name" value="Xylose isomerase-like"/>
    <property type="match status" value="1"/>
</dbReference>
<dbReference type="PANTHER" id="PTHR12110:SF53">
    <property type="entry name" value="BLR5974 PROTEIN"/>
    <property type="match status" value="1"/>
</dbReference>
<dbReference type="InterPro" id="IPR013022">
    <property type="entry name" value="Xyl_isomerase-like_TIM-brl"/>
</dbReference>
<dbReference type="InterPro" id="IPR050312">
    <property type="entry name" value="IolE/XylAMocC-like"/>
</dbReference>
<evidence type="ECO:0000313" key="3">
    <source>
        <dbReference type="Proteomes" id="UP000603865"/>
    </source>
</evidence>
<dbReference type="EMBL" id="BMQL01000009">
    <property type="protein sequence ID" value="GGR07184.1"/>
    <property type="molecule type" value="Genomic_DNA"/>
</dbReference>
<dbReference type="GO" id="GO:0016853">
    <property type="term" value="F:isomerase activity"/>
    <property type="evidence" value="ECO:0007669"/>
    <property type="project" value="UniProtKB-KW"/>
</dbReference>
<dbReference type="Gene3D" id="3.20.20.150">
    <property type="entry name" value="Divalent-metal-dependent TIM barrel enzymes"/>
    <property type="match status" value="1"/>
</dbReference>
<feature type="domain" description="Xylose isomerase-like TIM barrel" evidence="1">
    <location>
        <begin position="51"/>
        <end position="270"/>
    </location>
</feature>
<dbReference type="AlphaFoldDB" id="A0A918C656"/>
<dbReference type="Pfam" id="PF01261">
    <property type="entry name" value="AP_endonuc_2"/>
    <property type="match status" value="1"/>
</dbReference>
<organism evidence="2 3">
    <name type="scientific">Deinococcus ruber</name>
    <dbReference type="NCBI Taxonomy" id="1848197"/>
    <lineage>
        <taxon>Bacteria</taxon>
        <taxon>Thermotogati</taxon>
        <taxon>Deinococcota</taxon>
        <taxon>Deinococci</taxon>
        <taxon>Deinococcales</taxon>
        <taxon>Deinococcaceae</taxon>
        <taxon>Deinococcus</taxon>
    </lineage>
</organism>
<dbReference type="PANTHER" id="PTHR12110">
    <property type="entry name" value="HYDROXYPYRUVATE ISOMERASE"/>
    <property type="match status" value="1"/>
</dbReference>
<keyword evidence="2" id="KW-0413">Isomerase</keyword>
<evidence type="ECO:0000313" key="2">
    <source>
        <dbReference type="EMBL" id="GGR07184.1"/>
    </source>
</evidence>
<dbReference type="RefSeq" id="WP_189089878.1">
    <property type="nucleotide sequence ID" value="NZ_BMQL01000009.1"/>
</dbReference>
<name>A0A918C656_9DEIO</name>
<reference evidence="2" key="2">
    <citation type="submission" date="2020-09" db="EMBL/GenBank/DDBJ databases">
        <authorList>
            <person name="Sun Q."/>
            <person name="Ohkuma M."/>
        </authorList>
    </citation>
    <scope>NUCLEOTIDE SEQUENCE</scope>
    <source>
        <strain evidence="2">JCM 31311</strain>
    </source>
</reference>
<proteinExistence type="predicted"/>
<comment type="caution">
    <text evidence="2">The sequence shown here is derived from an EMBL/GenBank/DDBJ whole genome shotgun (WGS) entry which is preliminary data.</text>
</comment>
<protein>
    <submittedName>
        <fullName evidence="2">Sugar phosphate isomerase</fullName>
    </submittedName>
</protein>
<reference evidence="2" key="1">
    <citation type="journal article" date="2014" name="Int. J. Syst. Evol. Microbiol.">
        <title>Complete genome sequence of Corynebacterium casei LMG S-19264T (=DSM 44701T), isolated from a smear-ripened cheese.</title>
        <authorList>
            <consortium name="US DOE Joint Genome Institute (JGI-PGF)"/>
            <person name="Walter F."/>
            <person name="Albersmeier A."/>
            <person name="Kalinowski J."/>
            <person name="Ruckert C."/>
        </authorList>
    </citation>
    <scope>NUCLEOTIDE SEQUENCE</scope>
    <source>
        <strain evidence="2">JCM 31311</strain>
    </source>
</reference>
<sequence length="280" mass="30741">MTPPNRSDPLRRMGLAVTLPELEQCADWLKEGARDVELQDICELPELLDGDWRTQARKSLRLLDGHTGRVGVHAPFWNLSVVAIDPAIRKVVQSRYLLGLDYAEEVGGTHLVIHSPFFYFGHSMVVHQDTLPQELAIAHDTLAPVLERAATLNCTLVIENILDVNPLPLRTLVASFGSPHVRMSIDVGHAHIQVGRGAPPAAHWLHAAGELLGHVHLQDNDGASDAHLAPGGGTVHWESVLRELRAFSTDPRLIVEVVPGEVRRAMAWVDSLEAASMAYE</sequence>